<dbReference type="RefSeq" id="WP_099391375.1">
    <property type="nucleotide sequence ID" value="NZ_PDYF01000008.1"/>
</dbReference>
<reference evidence="2" key="1">
    <citation type="submission" date="2017-10" db="EMBL/GenBank/DDBJ databases">
        <title>Resolving the taxonomy of Roseburia spp., Eubacterium rectale and Agathobacter spp. through phylogenomic analysis.</title>
        <authorList>
            <person name="Sheridan P.O."/>
            <person name="Walker A.W."/>
            <person name="Duncan S.H."/>
            <person name="Scott K.P."/>
            <person name="Toole P.W.O."/>
            <person name="Luis P."/>
            <person name="Flint H.J."/>
        </authorList>
    </citation>
    <scope>NUCLEOTIDE SEQUENCE [LARGE SCALE GENOMIC DNA]</scope>
    <source>
        <strain evidence="3">JK10</strain>
        <strain evidence="2">JK626</strain>
    </source>
</reference>
<dbReference type="Gene3D" id="3.20.20.190">
    <property type="entry name" value="Phosphatidylinositol (PI) phosphodiesterase"/>
    <property type="match status" value="1"/>
</dbReference>
<evidence type="ECO:0000313" key="2">
    <source>
        <dbReference type="EMBL" id="PHU35554.1"/>
    </source>
</evidence>
<dbReference type="Pfam" id="PF03009">
    <property type="entry name" value="GDPD"/>
    <property type="match status" value="1"/>
</dbReference>
<dbReference type="PANTHER" id="PTHR46211:SF14">
    <property type="entry name" value="GLYCEROPHOSPHODIESTER PHOSPHODIESTERASE"/>
    <property type="match status" value="1"/>
</dbReference>
<evidence type="ECO:0000259" key="1">
    <source>
        <dbReference type="PROSITE" id="PS51704"/>
    </source>
</evidence>
<dbReference type="PROSITE" id="PS51704">
    <property type="entry name" value="GP_PDE"/>
    <property type="match status" value="1"/>
</dbReference>
<protein>
    <recommendedName>
        <fullName evidence="1">GP-PDE domain-containing protein</fullName>
    </recommendedName>
</protein>
<accession>A0A2G3DX25</accession>
<dbReference type="EMBL" id="PDYF01000008">
    <property type="protein sequence ID" value="PHU35554.1"/>
    <property type="molecule type" value="Genomic_DNA"/>
</dbReference>
<evidence type="ECO:0000313" key="4">
    <source>
        <dbReference type="Proteomes" id="UP000224317"/>
    </source>
</evidence>
<dbReference type="GO" id="GO:0008081">
    <property type="term" value="F:phosphoric diester hydrolase activity"/>
    <property type="evidence" value="ECO:0007669"/>
    <property type="project" value="InterPro"/>
</dbReference>
<name>A0A2G3DX25_9FIRM</name>
<dbReference type="Proteomes" id="UP000225889">
    <property type="component" value="Unassembled WGS sequence"/>
</dbReference>
<dbReference type="PANTHER" id="PTHR46211">
    <property type="entry name" value="GLYCEROPHOSPHORYL DIESTER PHOSPHODIESTERASE"/>
    <property type="match status" value="1"/>
</dbReference>
<dbReference type="SUPFAM" id="SSF51695">
    <property type="entry name" value="PLC-like phosphodiesterases"/>
    <property type="match status" value="1"/>
</dbReference>
<dbReference type="Proteomes" id="UP000224317">
    <property type="component" value="Unassembled WGS sequence"/>
</dbReference>
<keyword evidence="4" id="KW-1185">Reference proteome</keyword>
<dbReference type="EMBL" id="PDYH01000008">
    <property type="protein sequence ID" value="PHU41155.1"/>
    <property type="molecule type" value="Genomic_DNA"/>
</dbReference>
<dbReference type="STRING" id="46206.SAMN02910377_01015"/>
<organism evidence="2 5">
    <name type="scientific">Pseudobutyrivibrio ruminis</name>
    <dbReference type="NCBI Taxonomy" id="46206"/>
    <lineage>
        <taxon>Bacteria</taxon>
        <taxon>Bacillati</taxon>
        <taxon>Bacillota</taxon>
        <taxon>Clostridia</taxon>
        <taxon>Lachnospirales</taxon>
        <taxon>Lachnospiraceae</taxon>
        <taxon>Pseudobutyrivibrio</taxon>
    </lineage>
</organism>
<dbReference type="InterPro" id="IPR017946">
    <property type="entry name" value="PLC-like_Pdiesterase_TIM-brl"/>
</dbReference>
<dbReference type="GO" id="GO:0006629">
    <property type="term" value="P:lipid metabolic process"/>
    <property type="evidence" value="ECO:0007669"/>
    <property type="project" value="InterPro"/>
</dbReference>
<sequence>MRGLLFSKVRRTVAVSVVALLCSFLFFNEFKFLPADADEDIVVQIVAHRGYSGAYPENTLSAFAGAYACGAKTVEFDVRKTKDGELVIFHDDTLERFTGDESTVADYTYDELLQLDAGSWYSIDFISERIPTLDQTLSLLQSTNMRMFCELKDIGEDPEFVQQVYDKCAEYGVLDRVIFLSFNYDYLSAIKAINPSQPIMVLASFGKSNLPTKYPADYYGINMKTLTPKTVRAIHEAGAKVYSYAPENKGQMLSLQRLGVDGVITDYADIDAL</sequence>
<proteinExistence type="predicted"/>
<comment type="caution">
    <text evidence="2">The sequence shown here is derived from an EMBL/GenBank/DDBJ whole genome shotgun (WGS) entry which is preliminary data.</text>
</comment>
<evidence type="ECO:0000313" key="5">
    <source>
        <dbReference type="Proteomes" id="UP000225889"/>
    </source>
</evidence>
<evidence type="ECO:0000313" key="3">
    <source>
        <dbReference type="EMBL" id="PHU41155.1"/>
    </source>
</evidence>
<feature type="domain" description="GP-PDE" evidence="1">
    <location>
        <begin position="43"/>
        <end position="273"/>
    </location>
</feature>
<reference evidence="2" key="2">
    <citation type="submission" date="2017-10" db="EMBL/GenBank/DDBJ databases">
        <authorList>
            <person name="Banno H."/>
            <person name="Chua N.-H."/>
        </authorList>
    </citation>
    <scope>NUCLEOTIDE SEQUENCE [LARGE SCALE GENOMIC DNA]</scope>
    <source>
        <strain evidence="3">JK10</strain>
        <strain evidence="2">JK626</strain>
    </source>
</reference>
<gene>
    <name evidence="3" type="ORF">CSX00_02250</name>
    <name evidence="2" type="ORF">CSX01_02830</name>
</gene>
<dbReference type="InterPro" id="IPR030395">
    <property type="entry name" value="GP_PDE_dom"/>
</dbReference>
<dbReference type="AlphaFoldDB" id="A0A2G3DX25"/>